<evidence type="ECO:0000256" key="3">
    <source>
        <dbReference type="ARBA" id="ARBA00022692"/>
    </source>
</evidence>
<protein>
    <recommendedName>
        <fullName evidence="9">Interferon-induced transmembrane protein 1</fullName>
    </recommendedName>
</protein>
<evidence type="ECO:0000256" key="5">
    <source>
        <dbReference type="ARBA" id="ARBA00023136"/>
    </source>
</evidence>
<accession>A0ABN9HJB9</accession>
<proteinExistence type="inferred from homology"/>
<comment type="similarity">
    <text evidence="2">Belongs to the CD225/Dispanin family.</text>
</comment>
<dbReference type="InterPro" id="IPR007593">
    <property type="entry name" value="CD225/Dispanin_fam"/>
</dbReference>
<sequence>METSGYTARLHSTPMHTSHGYEQVTGGTELQNSPSQQIQSTVVTIALEEPPVRDHIIWSLFNAMYMNVFCLGFIALVYSVKSRDRKLLKDMNGATGYSSMARKLNIATTAVFIFIGIIIAIAFIVSSTASYSYAYGYRYRNW</sequence>
<dbReference type="InterPro" id="IPR051517">
    <property type="entry name" value="IFITM_antiviral_protein"/>
</dbReference>
<keyword evidence="8" id="KW-1185">Reference proteome</keyword>
<dbReference type="EMBL" id="CATNWA010020825">
    <property type="protein sequence ID" value="CAI9620041.1"/>
    <property type="molecule type" value="Genomic_DNA"/>
</dbReference>
<comment type="subcellular location">
    <subcellularLocation>
        <location evidence="1">Membrane</location>
    </subcellularLocation>
</comment>
<keyword evidence="3 6" id="KW-0812">Transmembrane</keyword>
<feature type="transmembrane region" description="Helical" evidence="6">
    <location>
        <begin position="56"/>
        <end position="80"/>
    </location>
</feature>
<comment type="caution">
    <text evidence="7">The sequence shown here is derived from an EMBL/GenBank/DDBJ whole genome shotgun (WGS) entry which is preliminary data.</text>
</comment>
<dbReference type="PANTHER" id="PTHR13999:SF4">
    <property type="entry name" value="INTERFERON-INDUCED TRANSMEMBRANE PROTEIN 3"/>
    <property type="match status" value="1"/>
</dbReference>
<organism evidence="7 8">
    <name type="scientific">Staurois parvus</name>
    <dbReference type="NCBI Taxonomy" id="386267"/>
    <lineage>
        <taxon>Eukaryota</taxon>
        <taxon>Metazoa</taxon>
        <taxon>Chordata</taxon>
        <taxon>Craniata</taxon>
        <taxon>Vertebrata</taxon>
        <taxon>Euteleostomi</taxon>
        <taxon>Amphibia</taxon>
        <taxon>Batrachia</taxon>
        <taxon>Anura</taxon>
        <taxon>Neobatrachia</taxon>
        <taxon>Ranoidea</taxon>
        <taxon>Ranidae</taxon>
        <taxon>Staurois</taxon>
    </lineage>
</organism>
<keyword evidence="4 6" id="KW-1133">Transmembrane helix</keyword>
<keyword evidence="5 6" id="KW-0472">Membrane</keyword>
<feature type="transmembrane region" description="Helical" evidence="6">
    <location>
        <begin position="110"/>
        <end position="134"/>
    </location>
</feature>
<dbReference type="Proteomes" id="UP001162483">
    <property type="component" value="Unassembled WGS sequence"/>
</dbReference>
<evidence type="ECO:0000256" key="2">
    <source>
        <dbReference type="ARBA" id="ARBA00006843"/>
    </source>
</evidence>
<evidence type="ECO:0000256" key="1">
    <source>
        <dbReference type="ARBA" id="ARBA00004370"/>
    </source>
</evidence>
<dbReference type="PANTHER" id="PTHR13999">
    <property type="entry name" value="INTERFERON INDUCIBLE TRANSMEMBRANE PROTEIN"/>
    <property type="match status" value="1"/>
</dbReference>
<evidence type="ECO:0008006" key="9">
    <source>
        <dbReference type="Google" id="ProtNLM"/>
    </source>
</evidence>
<evidence type="ECO:0000313" key="8">
    <source>
        <dbReference type="Proteomes" id="UP001162483"/>
    </source>
</evidence>
<dbReference type="Pfam" id="PF04505">
    <property type="entry name" value="CD225"/>
    <property type="match status" value="1"/>
</dbReference>
<reference evidence="7" key="1">
    <citation type="submission" date="2023-05" db="EMBL/GenBank/DDBJ databases">
        <authorList>
            <person name="Stuckert A."/>
        </authorList>
    </citation>
    <scope>NUCLEOTIDE SEQUENCE</scope>
</reference>
<evidence type="ECO:0000256" key="4">
    <source>
        <dbReference type="ARBA" id="ARBA00022989"/>
    </source>
</evidence>
<gene>
    <name evidence="7" type="ORF">SPARVUS_LOCUS15926795</name>
</gene>
<evidence type="ECO:0000313" key="7">
    <source>
        <dbReference type="EMBL" id="CAI9620041.1"/>
    </source>
</evidence>
<evidence type="ECO:0000256" key="6">
    <source>
        <dbReference type="SAM" id="Phobius"/>
    </source>
</evidence>
<name>A0ABN9HJB9_9NEOB</name>